<keyword evidence="6 11" id="KW-0378">Hydrolase</keyword>
<name>A0A067W6I8_9HYPH</name>
<dbReference type="SUPFAM" id="SSF50156">
    <property type="entry name" value="PDZ domain-like"/>
    <property type="match status" value="1"/>
</dbReference>
<dbReference type="InterPro" id="IPR036034">
    <property type="entry name" value="PDZ_sf"/>
</dbReference>
<dbReference type="Pfam" id="PF02163">
    <property type="entry name" value="Peptidase_M50"/>
    <property type="match status" value="1"/>
</dbReference>
<feature type="transmembrane region" description="Helical" evidence="11">
    <location>
        <begin position="12"/>
        <end position="35"/>
    </location>
</feature>
<keyword evidence="7 11" id="KW-0862">Zinc</keyword>
<keyword evidence="10 11" id="KW-0472">Membrane</keyword>
<dbReference type="AlphaFoldDB" id="A0A067W6I8"/>
<dbReference type="EMBL" id="AHPL01000007">
    <property type="protein sequence ID" value="KEC55565.1"/>
    <property type="molecule type" value="Genomic_DNA"/>
</dbReference>
<sequence length="387" mass="43186">MGEDILDFLNHIIALGDVLLRSLSVLFVVMIIIFVHEAGHYLIGRWCGIKASVFSLGFGPQIVGYTDRRGTQWRLALIPLGGYVKFIGDEEGVHETSSRSLPIVDGSFASAHAWKKAATVFAGPLFNALFTVVILTFFFFIYGRVAIEPVVGSFVKDFPAVQAGLQLGDRFIEIDGRQVESFEDLMNYVTFHGENPIEFKMERGGQVFTTVITPKVVERDDGFGNRVRSGLIGVGVPVDPDNPARLDPAYVKHIRYGFGRALREASKRVTFIVTQTIFFMGRLLGGKEDHCRLSGPSKTIKIAWQVSETGFISLLNFMAFFSIGVGLINLFPIPPLDGGHLLFHVVEIIIGRPISVKIREIIFRLGLCFVLLFMLFALFNDYFCWFS</sequence>
<organism evidence="13 14">
    <name type="scientific">Bartonella koehlerae C-29</name>
    <dbReference type="NCBI Taxonomy" id="1134510"/>
    <lineage>
        <taxon>Bacteria</taxon>
        <taxon>Pseudomonadati</taxon>
        <taxon>Pseudomonadota</taxon>
        <taxon>Alphaproteobacteria</taxon>
        <taxon>Hyphomicrobiales</taxon>
        <taxon>Bartonellaceae</taxon>
        <taxon>Bartonella</taxon>
    </lineage>
</organism>
<comment type="similarity">
    <text evidence="3 11">Belongs to the peptidase M50B family.</text>
</comment>
<dbReference type="STRING" id="1134510.O9A_00845"/>
<accession>A0A067W6I8</accession>
<comment type="cofactor">
    <cofactor evidence="1 11">
        <name>Zn(2+)</name>
        <dbReference type="ChEBI" id="CHEBI:29105"/>
    </cofactor>
</comment>
<gene>
    <name evidence="13" type="ORF">O9A_00845</name>
</gene>
<dbReference type="Gene3D" id="2.30.42.10">
    <property type="match status" value="1"/>
</dbReference>
<evidence type="ECO:0000313" key="14">
    <source>
        <dbReference type="Proteomes" id="UP000027015"/>
    </source>
</evidence>
<evidence type="ECO:0000256" key="9">
    <source>
        <dbReference type="ARBA" id="ARBA00023049"/>
    </source>
</evidence>
<dbReference type="GO" id="GO:0006508">
    <property type="term" value="P:proteolysis"/>
    <property type="evidence" value="ECO:0007669"/>
    <property type="project" value="UniProtKB-KW"/>
</dbReference>
<evidence type="ECO:0000256" key="10">
    <source>
        <dbReference type="ARBA" id="ARBA00023136"/>
    </source>
</evidence>
<dbReference type="PANTHER" id="PTHR42837:SF2">
    <property type="entry name" value="MEMBRANE METALLOPROTEASE ARASP2, CHLOROPLASTIC-RELATED"/>
    <property type="match status" value="1"/>
</dbReference>
<dbReference type="NCBIfam" id="TIGR00054">
    <property type="entry name" value="RIP metalloprotease RseP"/>
    <property type="match status" value="1"/>
</dbReference>
<dbReference type="InterPro" id="IPR004387">
    <property type="entry name" value="Pept_M50_Zn"/>
</dbReference>
<evidence type="ECO:0000259" key="12">
    <source>
        <dbReference type="Pfam" id="PF02163"/>
    </source>
</evidence>
<feature type="transmembrane region" description="Helical" evidence="11">
    <location>
        <begin position="311"/>
        <end position="331"/>
    </location>
</feature>
<comment type="caution">
    <text evidence="13">The sequence shown here is derived from an EMBL/GenBank/DDBJ whole genome shotgun (WGS) entry which is preliminary data.</text>
</comment>
<keyword evidence="11" id="KW-0479">Metal-binding</keyword>
<dbReference type="CDD" id="cd06163">
    <property type="entry name" value="S2P-M50_PDZ_RseP-like"/>
    <property type="match status" value="1"/>
</dbReference>
<dbReference type="CDD" id="cd23081">
    <property type="entry name" value="cpPDZ_EcRseP-like"/>
    <property type="match status" value="1"/>
</dbReference>
<evidence type="ECO:0000256" key="1">
    <source>
        <dbReference type="ARBA" id="ARBA00001947"/>
    </source>
</evidence>
<comment type="subcellular location">
    <subcellularLocation>
        <location evidence="2">Membrane</location>
        <topology evidence="2">Multi-pass membrane protein</topology>
    </subcellularLocation>
</comment>
<dbReference type="PATRIC" id="fig|1134510.3.peg.967"/>
<proteinExistence type="inferred from homology"/>
<feature type="transmembrane region" description="Helical" evidence="11">
    <location>
        <begin position="120"/>
        <end position="142"/>
    </location>
</feature>
<dbReference type="GO" id="GO:0004222">
    <property type="term" value="F:metalloendopeptidase activity"/>
    <property type="evidence" value="ECO:0007669"/>
    <property type="project" value="InterPro"/>
</dbReference>
<dbReference type="eggNOG" id="COG0750">
    <property type="taxonomic scope" value="Bacteria"/>
</dbReference>
<keyword evidence="9 11" id="KW-0482">Metalloprotease</keyword>
<dbReference type="GO" id="GO:0046872">
    <property type="term" value="F:metal ion binding"/>
    <property type="evidence" value="ECO:0007669"/>
    <property type="project" value="UniProtKB-KW"/>
</dbReference>
<evidence type="ECO:0000256" key="8">
    <source>
        <dbReference type="ARBA" id="ARBA00022989"/>
    </source>
</evidence>
<dbReference type="GO" id="GO:0016020">
    <property type="term" value="C:membrane"/>
    <property type="evidence" value="ECO:0007669"/>
    <property type="project" value="UniProtKB-SubCell"/>
</dbReference>
<reference evidence="13 14" key="1">
    <citation type="submission" date="2012-04" db="EMBL/GenBank/DDBJ databases">
        <title>The Genome Sequence of Bartonella koehlerae C-29.</title>
        <authorList>
            <consortium name="The Broad Institute Genome Sequencing Platform"/>
            <consortium name="The Broad Institute Genome Sequencing Center for Infectious Disease"/>
            <person name="Feldgarden M."/>
            <person name="Kirby J."/>
            <person name="Kosoy M."/>
            <person name="Birtles R."/>
            <person name="Probert W.S."/>
            <person name="Chiaraviglio L."/>
            <person name="Walker B."/>
            <person name="Young S.K."/>
            <person name="Zeng Q."/>
            <person name="Gargeya S."/>
            <person name="Fitzgerald M."/>
            <person name="Haas B."/>
            <person name="Abouelleil A."/>
            <person name="Alvarado L."/>
            <person name="Arachchi H.M."/>
            <person name="Berlin A.M."/>
            <person name="Chapman S.B."/>
            <person name="Goldberg J."/>
            <person name="Griggs A."/>
            <person name="Gujja S."/>
            <person name="Hansen M."/>
            <person name="Howarth C."/>
            <person name="Imamovic A."/>
            <person name="Larimer J."/>
            <person name="McCowen C."/>
            <person name="Montmayeur A."/>
            <person name="Murphy C."/>
            <person name="Neiman D."/>
            <person name="Pearson M."/>
            <person name="Priest M."/>
            <person name="Roberts A."/>
            <person name="Saif S."/>
            <person name="Shea T."/>
            <person name="Sisk P."/>
            <person name="Sykes S."/>
            <person name="Wortman J."/>
            <person name="Nusbaum C."/>
            <person name="Birren B."/>
        </authorList>
    </citation>
    <scope>NUCLEOTIDE SEQUENCE [LARGE SCALE GENOMIC DNA]</scope>
    <source>
        <strain evidence="13 14">C-29</strain>
    </source>
</reference>
<dbReference type="HOGENOM" id="CLU_025778_1_0_5"/>
<keyword evidence="8 11" id="KW-1133">Transmembrane helix</keyword>
<evidence type="ECO:0000256" key="11">
    <source>
        <dbReference type="RuleBase" id="RU362031"/>
    </source>
</evidence>
<protein>
    <recommendedName>
        <fullName evidence="11">Zinc metalloprotease</fullName>
        <ecNumber evidence="11">3.4.24.-</ecNumber>
    </recommendedName>
</protein>
<keyword evidence="14" id="KW-1185">Reference proteome</keyword>
<dbReference type="EC" id="3.4.24.-" evidence="11"/>
<evidence type="ECO:0000256" key="2">
    <source>
        <dbReference type="ARBA" id="ARBA00004141"/>
    </source>
</evidence>
<dbReference type="Proteomes" id="UP000027015">
    <property type="component" value="Unassembled WGS sequence"/>
</dbReference>
<evidence type="ECO:0000256" key="4">
    <source>
        <dbReference type="ARBA" id="ARBA00022670"/>
    </source>
</evidence>
<feature type="domain" description="Peptidase M50" evidence="12">
    <location>
        <begin position="26"/>
        <end position="372"/>
    </location>
</feature>
<keyword evidence="4 13" id="KW-0645">Protease</keyword>
<dbReference type="PANTHER" id="PTHR42837">
    <property type="entry name" value="REGULATOR OF SIGMA-E PROTEASE RSEP"/>
    <property type="match status" value="1"/>
</dbReference>
<evidence type="ECO:0000256" key="7">
    <source>
        <dbReference type="ARBA" id="ARBA00022833"/>
    </source>
</evidence>
<evidence type="ECO:0000256" key="5">
    <source>
        <dbReference type="ARBA" id="ARBA00022692"/>
    </source>
</evidence>
<evidence type="ECO:0000256" key="6">
    <source>
        <dbReference type="ARBA" id="ARBA00022801"/>
    </source>
</evidence>
<feature type="transmembrane region" description="Helical" evidence="11">
    <location>
        <begin position="361"/>
        <end position="379"/>
    </location>
</feature>
<keyword evidence="5 11" id="KW-0812">Transmembrane</keyword>
<evidence type="ECO:0000313" key="13">
    <source>
        <dbReference type="EMBL" id="KEC55565.1"/>
    </source>
</evidence>
<dbReference type="InterPro" id="IPR008915">
    <property type="entry name" value="Peptidase_M50"/>
</dbReference>
<evidence type="ECO:0000256" key="3">
    <source>
        <dbReference type="ARBA" id="ARBA00007931"/>
    </source>
</evidence>